<keyword evidence="5" id="KW-0808">Transferase</keyword>
<name>T0RAI9_SAPDV</name>
<dbReference type="GO" id="GO:0004713">
    <property type="term" value="F:protein tyrosine kinase activity"/>
    <property type="evidence" value="ECO:0007669"/>
    <property type="project" value="InterPro"/>
</dbReference>
<keyword evidence="3" id="KW-1133">Transmembrane helix</keyword>
<dbReference type="GO" id="GO:0005524">
    <property type="term" value="F:ATP binding"/>
    <property type="evidence" value="ECO:0007669"/>
    <property type="project" value="InterPro"/>
</dbReference>
<dbReference type="Gene3D" id="1.10.510.10">
    <property type="entry name" value="Transferase(Phosphotransferase) domain 1"/>
    <property type="match status" value="1"/>
</dbReference>
<dbReference type="GO" id="GO:0004674">
    <property type="term" value="F:protein serine/threonine kinase activity"/>
    <property type="evidence" value="ECO:0007669"/>
    <property type="project" value="TreeGrafter"/>
</dbReference>
<dbReference type="VEuPathDB" id="FungiDB:SDRG_13071"/>
<dbReference type="OMA" id="CPTGVRE"/>
<dbReference type="SUPFAM" id="SSF56112">
    <property type="entry name" value="Protein kinase-like (PK-like)"/>
    <property type="match status" value="1"/>
</dbReference>
<gene>
    <name evidence="5" type="ORF">SDRG_13071</name>
</gene>
<dbReference type="AlphaFoldDB" id="T0RAI9"/>
<dbReference type="EMBL" id="JH767186">
    <property type="protein sequence ID" value="EQC29198.1"/>
    <property type="molecule type" value="Genomic_DNA"/>
</dbReference>
<dbReference type="InterPro" id="IPR020635">
    <property type="entry name" value="Tyr_kinase_cat_dom"/>
</dbReference>
<evidence type="ECO:0000259" key="4">
    <source>
        <dbReference type="PROSITE" id="PS50011"/>
    </source>
</evidence>
<dbReference type="InterPro" id="IPR001611">
    <property type="entry name" value="Leu-rich_rpt"/>
</dbReference>
<dbReference type="InterPro" id="IPR008266">
    <property type="entry name" value="Tyr_kinase_AS"/>
</dbReference>
<evidence type="ECO:0000256" key="1">
    <source>
        <dbReference type="ARBA" id="ARBA00022614"/>
    </source>
</evidence>
<keyword evidence="3" id="KW-0472">Membrane</keyword>
<dbReference type="OrthoDB" id="346907at2759"/>
<dbReference type="Gene3D" id="3.30.200.20">
    <property type="entry name" value="Phosphorylase Kinase, domain 1"/>
    <property type="match status" value="1"/>
</dbReference>
<dbReference type="STRING" id="1156394.T0RAI9"/>
<feature type="domain" description="Protein kinase" evidence="4">
    <location>
        <begin position="352"/>
        <end position="618"/>
    </location>
</feature>
<keyword evidence="2" id="KW-0677">Repeat</keyword>
<dbReference type="PANTHER" id="PTHR44329">
    <property type="entry name" value="SERINE/THREONINE-PROTEIN KINASE TNNI3K-RELATED"/>
    <property type="match status" value="1"/>
</dbReference>
<reference evidence="5 6" key="1">
    <citation type="submission" date="2012-04" db="EMBL/GenBank/DDBJ databases">
        <title>The Genome Sequence of Saprolegnia declina VS20.</title>
        <authorList>
            <consortium name="The Broad Institute Genome Sequencing Platform"/>
            <person name="Russ C."/>
            <person name="Nusbaum C."/>
            <person name="Tyler B."/>
            <person name="van West P."/>
            <person name="Dieguez-Uribeondo J."/>
            <person name="de Bruijn I."/>
            <person name="Tripathy S."/>
            <person name="Jiang R."/>
            <person name="Young S.K."/>
            <person name="Zeng Q."/>
            <person name="Gargeya S."/>
            <person name="Fitzgerald M."/>
            <person name="Haas B."/>
            <person name="Abouelleil A."/>
            <person name="Alvarado L."/>
            <person name="Arachchi H.M."/>
            <person name="Berlin A."/>
            <person name="Chapman S.B."/>
            <person name="Goldberg J."/>
            <person name="Griggs A."/>
            <person name="Gujja S."/>
            <person name="Hansen M."/>
            <person name="Howarth C."/>
            <person name="Imamovic A."/>
            <person name="Larimer J."/>
            <person name="McCowen C."/>
            <person name="Montmayeur A."/>
            <person name="Murphy C."/>
            <person name="Neiman D."/>
            <person name="Pearson M."/>
            <person name="Priest M."/>
            <person name="Roberts A."/>
            <person name="Saif S."/>
            <person name="Shea T."/>
            <person name="Sisk P."/>
            <person name="Sykes S."/>
            <person name="Wortman J."/>
            <person name="Nusbaum C."/>
            <person name="Birren B."/>
        </authorList>
    </citation>
    <scope>NUCLEOTIDE SEQUENCE [LARGE SCALE GENOMIC DNA]</scope>
    <source>
        <strain evidence="5 6">VS20</strain>
    </source>
</reference>
<sequence>MTTCPYAGAGNAILAADSYCDAATCVLDSSCRIVERYAAANTSFSGISALGNLLAYNATNLTISNAAGDINVQSAVFPFMLTNLRFYNLTSIDVVRLAKALPSSLETLSLYNNSISSLDGLPASLTWLEMGENRVTSVVNYDWTNMTYVSFEANPLETFAFVKLSPKLVTFDIQNIQSLSNISLSSDSCDALDLLSPYNASNNAGYSVSGDINADTTACANIGGSLRRLWPVQYKVYSVHVCALPQVAPATSAPPLSASSSTSSTILTWTLGSLALALIGACLAYLIWRHQRRTKDKKPPTTKDVFDANPPVWSPSKALPSPKPWLPSPDAVETHEMELSELCDHRLEASELNPIKPLASNTHGEVWLSHFGADVVVVQRIYDKSSESLAMFAEEILLRAKMESPYIVQFIGVSWHEPRDMECVLEYMNRGNLQDYLARHSPTTYTWAAKLEAIVSVVRGLIYLHTLDPPIIHRDLRSRNVLLDADKGTKINDFGSSRETSEHSMTNGVGSYQWAAPELILGSLYNTSVDIYSFGVLLTEFSTHHAPYARTLDPSTGRVFTQDKVMQLVTKGQLVPDFDWARSPIWLIEIAQRCLATEPEKRPTAVALAGLLDKHQFEGTEA</sequence>
<dbReference type="InParanoid" id="T0RAI9"/>
<dbReference type="PANTHER" id="PTHR44329:SF214">
    <property type="entry name" value="PROTEIN KINASE DOMAIN-CONTAINING PROTEIN"/>
    <property type="match status" value="1"/>
</dbReference>
<dbReference type="InterPro" id="IPR000719">
    <property type="entry name" value="Prot_kinase_dom"/>
</dbReference>
<evidence type="ECO:0000256" key="2">
    <source>
        <dbReference type="ARBA" id="ARBA00022737"/>
    </source>
</evidence>
<dbReference type="PROSITE" id="PS51450">
    <property type="entry name" value="LRR"/>
    <property type="match status" value="1"/>
</dbReference>
<keyword evidence="3" id="KW-0812">Transmembrane</keyword>
<keyword evidence="1" id="KW-0433">Leucine-rich repeat</keyword>
<dbReference type="SUPFAM" id="SSF52058">
    <property type="entry name" value="L domain-like"/>
    <property type="match status" value="1"/>
</dbReference>
<accession>T0RAI9</accession>
<proteinExistence type="predicted"/>
<dbReference type="Pfam" id="PF00069">
    <property type="entry name" value="Pkinase"/>
    <property type="match status" value="1"/>
</dbReference>
<organism evidence="5 6">
    <name type="scientific">Saprolegnia diclina (strain VS20)</name>
    <dbReference type="NCBI Taxonomy" id="1156394"/>
    <lineage>
        <taxon>Eukaryota</taxon>
        <taxon>Sar</taxon>
        <taxon>Stramenopiles</taxon>
        <taxon>Oomycota</taxon>
        <taxon>Saprolegniomycetes</taxon>
        <taxon>Saprolegniales</taxon>
        <taxon>Saprolegniaceae</taxon>
        <taxon>Saprolegnia</taxon>
    </lineage>
</organism>
<evidence type="ECO:0000313" key="6">
    <source>
        <dbReference type="Proteomes" id="UP000030762"/>
    </source>
</evidence>
<dbReference type="eggNOG" id="KOG0192">
    <property type="taxonomic scope" value="Eukaryota"/>
</dbReference>
<evidence type="ECO:0000313" key="5">
    <source>
        <dbReference type="EMBL" id="EQC29198.1"/>
    </source>
</evidence>
<dbReference type="Proteomes" id="UP000030762">
    <property type="component" value="Unassembled WGS sequence"/>
</dbReference>
<dbReference type="RefSeq" id="XP_008617376.1">
    <property type="nucleotide sequence ID" value="XM_008619154.1"/>
</dbReference>
<dbReference type="InterPro" id="IPR001245">
    <property type="entry name" value="Ser-Thr/Tyr_kinase_cat_dom"/>
</dbReference>
<dbReference type="InterPro" id="IPR051681">
    <property type="entry name" value="Ser/Thr_Kinases-Pseudokinases"/>
</dbReference>
<keyword evidence="6" id="KW-1185">Reference proteome</keyword>
<dbReference type="PROSITE" id="PS00109">
    <property type="entry name" value="PROTEIN_KINASE_TYR"/>
    <property type="match status" value="1"/>
</dbReference>
<dbReference type="SMART" id="SM00219">
    <property type="entry name" value="TyrKc"/>
    <property type="match status" value="1"/>
</dbReference>
<dbReference type="Gene3D" id="3.80.10.10">
    <property type="entry name" value="Ribonuclease Inhibitor"/>
    <property type="match status" value="1"/>
</dbReference>
<dbReference type="PROSITE" id="PS50011">
    <property type="entry name" value="PROTEIN_KINASE_DOM"/>
    <property type="match status" value="1"/>
</dbReference>
<keyword evidence="5" id="KW-0418">Kinase</keyword>
<dbReference type="InterPro" id="IPR011009">
    <property type="entry name" value="Kinase-like_dom_sf"/>
</dbReference>
<dbReference type="PRINTS" id="PR00109">
    <property type="entry name" value="TYRKINASE"/>
</dbReference>
<evidence type="ECO:0000256" key="3">
    <source>
        <dbReference type="SAM" id="Phobius"/>
    </source>
</evidence>
<protein>
    <submittedName>
        <fullName evidence="5">TKL protein kinase</fullName>
    </submittedName>
</protein>
<dbReference type="InterPro" id="IPR032675">
    <property type="entry name" value="LRR_dom_sf"/>
</dbReference>
<dbReference type="GeneID" id="19953798"/>
<feature type="transmembrane region" description="Helical" evidence="3">
    <location>
        <begin position="266"/>
        <end position="288"/>
    </location>
</feature>